<protein>
    <submittedName>
        <fullName evidence="3">Ldh family oxidoreductase</fullName>
    </submittedName>
</protein>
<dbReference type="InterPro" id="IPR036111">
    <property type="entry name" value="Mal/L-sulfo/L-lacto_DH-like_sf"/>
</dbReference>
<dbReference type="InterPro" id="IPR003767">
    <property type="entry name" value="Malate/L-lactate_DH-like"/>
</dbReference>
<comment type="caution">
    <text evidence="3">The sequence shown here is derived from an EMBL/GenBank/DDBJ whole genome shotgun (WGS) entry which is preliminary data.</text>
</comment>
<dbReference type="PANTHER" id="PTHR11091">
    <property type="entry name" value="OXIDOREDUCTASE-RELATED"/>
    <property type="match status" value="1"/>
</dbReference>
<dbReference type="InterPro" id="IPR043144">
    <property type="entry name" value="Mal/L-sulf/L-lact_DH-like_ah"/>
</dbReference>
<evidence type="ECO:0000256" key="2">
    <source>
        <dbReference type="ARBA" id="ARBA00023002"/>
    </source>
</evidence>
<comment type="similarity">
    <text evidence="1">Belongs to the LDH2/MDH2 oxidoreductase family.</text>
</comment>
<organism evidence="3 4">
    <name type="scientific">Bosea vestrisii</name>
    <dbReference type="NCBI Taxonomy" id="151416"/>
    <lineage>
        <taxon>Bacteria</taxon>
        <taxon>Pseudomonadati</taxon>
        <taxon>Pseudomonadota</taxon>
        <taxon>Alphaproteobacteria</taxon>
        <taxon>Hyphomicrobiales</taxon>
        <taxon>Boseaceae</taxon>
        <taxon>Bosea</taxon>
    </lineage>
</organism>
<dbReference type="Gene3D" id="1.10.1530.10">
    <property type="match status" value="1"/>
</dbReference>
<dbReference type="SUPFAM" id="SSF89733">
    <property type="entry name" value="L-sulfolactate dehydrogenase-like"/>
    <property type="match status" value="1"/>
</dbReference>
<evidence type="ECO:0000313" key="3">
    <source>
        <dbReference type="EMBL" id="MFC5392112.1"/>
    </source>
</evidence>
<dbReference type="Proteomes" id="UP001596104">
    <property type="component" value="Unassembled WGS sequence"/>
</dbReference>
<dbReference type="RefSeq" id="WP_377006830.1">
    <property type="nucleotide sequence ID" value="NZ_JBHSLV010000008.1"/>
</dbReference>
<dbReference type="Gene3D" id="3.30.1370.60">
    <property type="entry name" value="Hypothetical oxidoreductase yiak, domain 2"/>
    <property type="match status" value="1"/>
</dbReference>
<dbReference type="InterPro" id="IPR043143">
    <property type="entry name" value="Mal/L-sulf/L-lact_DH-like_NADP"/>
</dbReference>
<dbReference type="EMBL" id="JBHSLV010000008">
    <property type="protein sequence ID" value="MFC5392112.1"/>
    <property type="molecule type" value="Genomic_DNA"/>
</dbReference>
<keyword evidence="2" id="KW-0560">Oxidoreductase</keyword>
<keyword evidence="4" id="KW-1185">Reference proteome</keyword>
<name>A0ABW0H654_9HYPH</name>
<sequence length="358" mass="36041">MSGRYSAQALSRFAAALLEAAGTPTDNAALVAQALVDADSEGLASHGLLQLPMYLERIALGSVDPAASGEIVVDAGSRLTLDAQNGLGQVTAERACEIAIARAAEHGVAIVAVRNAFHFGAAGRFARRIALAGKIGIVMANTRPMLPAPGGAEAVVGNNPVAIAVPAGGEPIVLDLAMSAGAMGKVRLAANKGEPIPEGWAQTAEGLPTRDAAEAIKGVLLPAAGAKGFGFAVMVDLLAGGLSAGGVGAEVQPLYGDLSRPYGSASLIMAIEIEGFRPLADYEAAAAGLADRIRQSKPAPGAAPIRLPGDRAAEARKRFDGSCGLAAETLAALHRQAHRLGIAIPESLAAEAYQGSSG</sequence>
<evidence type="ECO:0000313" key="4">
    <source>
        <dbReference type="Proteomes" id="UP001596104"/>
    </source>
</evidence>
<dbReference type="PANTHER" id="PTHR11091:SF0">
    <property type="entry name" value="MALATE DEHYDROGENASE"/>
    <property type="match status" value="1"/>
</dbReference>
<dbReference type="Pfam" id="PF02615">
    <property type="entry name" value="Ldh_2"/>
    <property type="match status" value="1"/>
</dbReference>
<accession>A0ABW0H654</accession>
<reference evidence="4" key="1">
    <citation type="journal article" date="2019" name="Int. J. Syst. Evol. Microbiol.">
        <title>The Global Catalogue of Microorganisms (GCM) 10K type strain sequencing project: providing services to taxonomists for standard genome sequencing and annotation.</title>
        <authorList>
            <consortium name="The Broad Institute Genomics Platform"/>
            <consortium name="The Broad Institute Genome Sequencing Center for Infectious Disease"/>
            <person name="Wu L."/>
            <person name="Ma J."/>
        </authorList>
    </citation>
    <scope>NUCLEOTIDE SEQUENCE [LARGE SCALE GENOMIC DNA]</scope>
    <source>
        <strain evidence="4">CGMCC 1.16326</strain>
    </source>
</reference>
<proteinExistence type="inferred from homology"/>
<evidence type="ECO:0000256" key="1">
    <source>
        <dbReference type="ARBA" id="ARBA00006056"/>
    </source>
</evidence>
<gene>
    <name evidence="3" type="ORF">ACFPPC_05585</name>
</gene>